<comment type="subcellular location">
    <subcellularLocation>
        <location evidence="1">Cell membrane</location>
        <topology evidence="1">Multi-pass membrane protein</topology>
    </subcellularLocation>
</comment>
<gene>
    <name evidence="8" type="ORF">M0L44_08170</name>
</gene>
<name>A0ABT1BKE1_9BURK</name>
<dbReference type="InterPro" id="IPR011701">
    <property type="entry name" value="MFS"/>
</dbReference>
<evidence type="ECO:0000256" key="3">
    <source>
        <dbReference type="ARBA" id="ARBA00022475"/>
    </source>
</evidence>
<proteinExistence type="predicted"/>
<feature type="transmembrane region" description="Helical" evidence="7">
    <location>
        <begin position="395"/>
        <end position="419"/>
    </location>
</feature>
<dbReference type="CDD" id="cd06173">
    <property type="entry name" value="MFS_MefA_like"/>
    <property type="match status" value="1"/>
</dbReference>
<evidence type="ECO:0000256" key="4">
    <source>
        <dbReference type="ARBA" id="ARBA00022692"/>
    </source>
</evidence>
<feature type="transmembrane region" description="Helical" evidence="7">
    <location>
        <begin position="248"/>
        <end position="273"/>
    </location>
</feature>
<keyword evidence="2" id="KW-0813">Transport</keyword>
<dbReference type="Pfam" id="PF07690">
    <property type="entry name" value="MFS_1"/>
    <property type="match status" value="1"/>
</dbReference>
<dbReference type="EMBL" id="JAMXMC010000004">
    <property type="protein sequence ID" value="MCO5976683.1"/>
    <property type="molecule type" value="Genomic_DNA"/>
</dbReference>
<keyword evidence="9" id="KW-1185">Reference proteome</keyword>
<evidence type="ECO:0000256" key="1">
    <source>
        <dbReference type="ARBA" id="ARBA00004651"/>
    </source>
</evidence>
<feature type="transmembrane region" description="Helical" evidence="7">
    <location>
        <begin position="152"/>
        <end position="175"/>
    </location>
</feature>
<keyword evidence="3" id="KW-1003">Cell membrane</keyword>
<comment type="caution">
    <text evidence="8">The sequence shown here is derived from an EMBL/GenBank/DDBJ whole genome shotgun (WGS) entry which is preliminary data.</text>
</comment>
<feature type="transmembrane region" description="Helical" evidence="7">
    <location>
        <begin position="195"/>
        <end position="217"/>
    </location>
</feature>
<evidence type="ECO:0000256" key="7">
    <source>
        <dbReference type="SAM" id="Phobius"/>
    </source>
</evidence>
<evidence type="ECO:0000256" key="5">
    <source>
        <dbReference type="ARBA" id="ARBA00022989"/>
    </source>
</evidence>
<keyword evidence="6 7" id="KW-0472">Membrane</keyword>
<evidence type="ECO:0000313" key="8">
    <source>
        <dbReference type="EMBL" id="MCO5976683.1"/>
    </source>
</evidence>
<protein>
    <submittedName>
        <fullName evidence="8">MFS transporter</fullName>
    </submittedName>
</protein>
<accession>A0ABT1BKE1</accession>
<keyword evidence="4 7" id="KW-0812">Transmembrane</keyword>
<evidence type="ECO:0000256" key="2">
    <source>
        <dbReference type="ARBA" id="ARBA00022448"/>
    </source>
</evidence>
<organism evidence="8 9">
    <name type="scientific">Ideonella oryzae</name>
    <dbReference type="NCBI Taxonomy" id="2937441"/>
    <lineage>
        <taxon>Bacteria</taxon>
        <taxon>Pseudomonadati</taxon>
        <taxon>Pseudomonadota</taxon>
        <taxon>Betaproteobacteria</taxon>
        <taxon>Burkholderiales</taxon>
        <taxon>Sphaerotilaceae</taxon>
        <taxon>Ideonella</taxon>
    </lineage>
</organism>
<evidence type="ECO:0000313" key="9">
    <source>
        <dbReference type="Proteomes" id="UP001204851"/>
    </source>
</evidence>
<dbReference type="PANTHER" id="PTHR23513:SF9">
    <property type="entry name" value="ENTEROBACTIN EXPORTER ENTS"/>
    <property type="match status" value="1"/>
</dbReference>
<sequence length="434" mass="45698">MSLPTFPALAEAAPTPRLRDQADYLRLLATRIAGTSANQMLMVALGWQMYDLTRSAWQLGLVGLVQFVPALLFTLPAGHLVDRHDRRQLLALSLSLQCTVALGLMLASLGAALSAGWILALSVLLGMARAVQMPSLQALTPTLVPSSLLARAVATNSSVMQAAVVLAPALGGVLYGTGPVLGQRLQTLWPLGPEFWGAAMVYGVSLLLLLGAISAVLSIRPRPVPPRAPSPGWRELTAGIRFIRHQPVMLGAISLDLFAVLLGGATALLPIFARDILHSGPEALGLLRSAPALGAVGVGLWLARRPLRRRAGVWLLVAVALFGLATIAFGLSRSFWPAFLALAVTGAADMVSVVIRQTLVQLETPDEMRGRVSAVNSVFIGASNQLGEFESGATAALLGPVGAVVAGGMGTLLVVALWWRWFPALARRNSLTLT</sequence>
<dbReference type="RefSeq" id="WP_252769142.1">
    <property type="nucleotide sequence ID" value="NZ_JAMXMC010000004.1"/>
</dbReference>
<dbReference type="SUPFAM" id="SSF103473">
    <property type="entry name" value="MFS general substrate transporter"/>
    <property type="match status" value="1"/>
</dbReference>
<dbReference type="PANTHER" id="PTHR23513">
    <property type="entry name" value="INTEGRAL MEMBRANE EFFLUX PROTEIN-RELATED"/>
    <property type="match status" value="1"/>
</dbReference>
<feature type="transmembrane region" description="Helical" evidence="7">
    <location>
        <begin position="311"/>
        <end position="329"/>
    </location>
</feature>
<feature type="transmembrane region" description="Helical" evidence="7">
    <location>
        <begin position="56"/>
        <end position="77"/>
    </location>
</feature>
<dbReference type="InterPro" id="IPR036259">
    <property type="entry name" value="MFS_trans_sf"/>
</dbReference>
<dbReference type="Proteomes" id="UP001204851">
    <property type="component" value="Unassembled WGS sequence"/>
</dbReference>
<feature type="transmembrane region" description="Helical" evidence="7">
    <location>
        <begin position="285"/>
        <end position="304"/>
    </location>
</feature>
<keyword evidence="5 7" id="KW-1133">Transmembrane helix</keyword>
<evidence type="ECO:0000256" key="6">
    <source>
        <dbReference type="ARBA" id="ARBA00023136"/>
    </source>
</evidence>
<reference evidence="8 9" key="1">
    <citation type="submission" date="2022-06" db="EMBL/GenBank/DDBJ databases">
        <title>Ideonella sp. NS12-5 Genome sequencing and assembly.</title>
        <authorList>
            <person name="Jung Y."/>
        </authorList>
    </citation>
    <scope>NUCLEOTIDE SEQUENCE [LARGE SCALE GENOMIC DNA]</scope>
    <source>
        <strain evidence="8 9">NS12-5</strain>
    </source>
</reference>
<dbReference type="Gene3D" id="1.20.1250.20">
    <property type="entry name" value="MFS general substrate transporter like domains"/>
    <property type="match status" value="1"/>
</dbReference>